<name>A0A7J9SLL4_9EURY</name>
<dbReference type="GO" id="GO:0006289">
    <property type="term" value="P:nucleotide-excision repair"/>
    <property type="evidence" value="ECO:0007669"/>
    <property type="project" value="TreeGrafter"/>
</dbReference>
<evidence type="ECO:0000259" key="1">
    <source>
        <dbReference type="PROSITE" id="PS51192"/>
    </source>
</evidence>
<dbReference type="SMART" id="SM00487">
    <property type="entry name" value="DEXDc"/>
    <property type="match status" value="1"/>
</dbReference>
<dbReference type="Proteomes" id="UP000546257">
    <property type="component" value="Unassembled WGS sequence"/>
</dbReference>
<comment type="caution">
    <text evidence="2">The sequence shown here is derived from an EMBL/GenBank/DDBJ whole genome shotgun (WGS) entry which is preliminary data.</text>
</comment>
<dbReference type="Pfam" id="PF00270">
    <property type="entry name" value="DEAD"/>
    <property type="match status" value="2"/>
</dbReference>
<keyword evidence="2" id="KW-0378">Hydrolase</keyword>
<dbReference type="PANTHER" id="PTHR47957">
    <property type="entry name" value="ATP-DEPENDENT HELICASE HRQ1"/>
    <property type="match status" value="1"/>
</dbReference>
<reference evidence="2 3" key="1">
    <citation type="submission" date="2020-08" db="EMBL/GenBank/DDBJ databases">
        <authorList>
            <person name="Seo M.-J."/>
        </authorList>
    </citation>
    <scope>NUCLEOTIDE SEQUENCE [LARGE SCALE GENOMIC DNA]</scope>
    <source>
        <strain evidence="2 3">MBLA0160</strain>
    </source>
</reference>
<dbReference type="InterPro" id="IPR027417">
    <property type="entry name" value="P-loop_NTPase"/>
</dbReference>
<dbReference type="GO" id="GO:0043138">
    <property type="term" value="F:3'-5' DNA helicase activity"/>
    <property type="evidence" value="ECO:0007669"/>
    <property type="project" value="TreeGrafter"/>
</dbReference>
<keyword evidence="2" id="KW-0547">Nucleotide-binding</keyword>
<dbReference type="AlphaFoldDB" id="A0A7J9SLL4"/>
<dbReference type="GO" id="GO:0036297">
    <property type="term" value="P:interstrand cross-link repair"/>
    <property type="evidence" value="ECO:0007669"/>
    <property type="project" value="TreeGrafter"/>
</dbReference>
<dbReference type="RefSeq" id="WP_185194221.1">
    <property type="nucleotide sequence ID" value="NZ_JACKXD010000007.1"/>
</dbReference>
<dbReference type="InterPro" id="IPR014001">
    <property type="entry name" value="Helicase_ATP-bd"/>
</dbReference>
<dbReference type="GO" id="GO:0005524">
    <property type="term" value="F:ATP binding"/>
    <property type="evidence" value="ECO:0007669"/>
    <property type="project" value="InterPro"/>
</dbReference>
<dbReference type="Gene3D" id="3.40.50.300">
    <property type="entry name" value="P-loop containing nucleotide triphosphate hydrolases"/>
    <property type="match status" value="2"/>
</dbReference>
<protein>
    <submittedName>
        <fullName evidence="2">DEAD/DEAH box helicase</fullName>
    </submittedName>
</protein>
<dbReference type="SUPFAM" id="SSF52540">
    <property type="entry name" value="P-loop containing nucleoside triphosphate hydrolases"/>
    <property type="match status" value="1"/>
</dbReference>
<dbReference type="InterPro" id="IPR011545">
    <property type="entry name" value="DEAD/DEAH_box_helicase_dom"/>
</dbReference>
<keyword evidence="3" id="KW-1185">Reference proteome</keyword>
<dbReference type="PANTHER" id="PTHR47957:SF3">
    <property type="entry name" value="ATP-DEPENDENT HELICASE HRQ1"/>
    <property type="match status" value="1"/>
</dbReference>
<keyword evidence="2" id="KW-0347">Helicase</keyword>
<gene>
    <name evidence="2" type="ORF">H5V44_16455</name>
</gene>
<accession>A0A7J9SLL4</accession>
<feature type="domain" description="Helicase ATP-binding" evidence="1">
    <location>
        <begin position="253"/>
        <end position="488"/>
    </location>
</feature>
<dbReference type="GO" id="GO:0003676">
    <property type="term" value="F:nucleic acid binding"/>
    <property type="evidence" value="ECO:0007669"/>
    <property type="project" value="InterPro"/>
</dbReference>
<evidence type="ECO:0000313" key="2">
    <source>
        <dbReference type="EMBL" id="MBB6647854.1"/>
    </source>
</evidence>
<keyword evidence="2" id="KW-0067">ATP-binding</keyword>
<dbReference type="EMBL" id="JACKXD010000007">
    <property type="protein sequence ID" value="MBB6647854.1"/>
    <property type="molecule type" value="Genomic_DNA"/>
</dbReference>
<evidence type="ECO:0000313" key="3">
    <source>
        <dbReference type="Proteomes" id="UP000546257"/>
    </source>
</evidence>
<dbReference type="PROSITE" id="PS51192">
    <property type="entry name" value="HELICASE_ATP_BIND_1"/>
    <property type="match status" value="1"/>
</dbReference>
<proteinExistence type="predicted"/>
<organism evidence="2 3">
    <name type="scientific">Halobellus ruber</name>
    <dbReference type="NCBI Taxonomy" id="2761102"/>
    <lineage>
        <taxon>Archaea</taxon>
        <taxon>Methanobacteriati</taxon>
        <taxon>Methanobacteriota</taxon>
        <taxon>Stenosarchaea group</taxon>
        <taxon>Halobacteria</taxon>
        <taxon>Halobacteriales</taxon>
        <taxon>Haloferacaceae</taxon>
        <taxon>Halobellus</taxon>
    </lineage>
</organism>
<sequence>MSTGAASVDLETIDRAWETFVNVDSVYEDVEDTVLEAVTEVCQQEINAGNYDATAALDGVYAAFENDHLGGDSTFVTEVLRSDELVVDTMEMGEERIARELFHRLIEHLVDDGQLLYVGTRQEVRSHVAEMARYFALVRQRLTDETDYQFTPNLVKMIKMASADRKQPIMGRDEPEAARFRQPIRKINERVTEDSTEPAWELDDTVGSEWRDVVGETMETMSDFFDNGLPDDFDSLAAFQARAFRDLYLDAMTKHAGDTTSHVVTASTGGGKTEAFLFPTLAYCLTAAKANISGNKALLTYPRRDLCNNQFERAFEYITELNRIEDSLDASFEDAPLTISIQHSSRRSLTLDCPHCDGELSVPEEYKKKNFECDNDASHTVEYATVDRSAAADVIVTTQNSLHRRMMDNYGREALWKSPYPTKFLVLDEVHIYTDQAGMNVSNVVRRFKQGLRRTAPQQQPTLVASSATINNAEDFTRRIFDTEDAVRICPTPDEQDTLSREHFVFVKATDPREVRVPLGESMYKPENEWDDVSQSTATNLSCMIQVAFAFFHTMRKERAGDRDGLEADKNRILGFVDSIDSVSRLGGYVQEAEDNELFKFRMPDALLGERGNNPDCPRDLFRGATDDQFDEAAICESQPPNPNVNPCPVYQDGECWWTMQDRAMDLKDMTVAIHKSGSTRYAGSDHYAGDDWDQLITTSALEVGFDHASIIGTFQYRAPRNVPGFLQRKGRGGRDANDEPITVVVLGSTPTDSYYFHHSNYLSDPRDKHLRIPLDENNRFIRAEHMTASVLDYFNVANTVDAQRLFSGTRSTTGPDIDYLRQMFDDHRTQLEQWLSDTYNVDSEEVETVLSQFDSYLDCLDEKILPDSGEVYWEFFARMVEEDGQKALDEIDMLLRKVDDR</sequence>